<evidence type="ECO:0000313" key="1">
    <source>
        <dbReference type="EMBL" id="TCT18082.1"/>
    </source>
</evidence>
<dbReference type="EMBL" id="SMAN01000024">
    <property type="protein sequence ID" value="TCT18082.1"/>
    <property type="molecule type" value="Genomic_DNA"/>
</dbReference>
<dbReference type="Proteomes" id="UP000294650">
    <property type="component" value="Unassembled WGS sequence"/>
</dbReference>
<reference evidence="1 2" key="1">
    <citation type="submission" date="2019-03" db="EMBL/GenBank/DDBJ databases">
        <title>Genomic Encyclopedia of Type Strains, Phase IV (KMG-IV): sequencing the most valuable type-strain genomes for metagenomic binning, comparative biology and taxonomic classification.</title>
        <authorList>
            <person name="Goeker M."/>
        </authorList>
    </citation>
    <scope>NUCLEOTIDE SEQUENCE [LARGE SCALE GENOMIC DNA]</scope>
    <source>
        <strain evidence="1 2">DSM 25894</strain>
    </source>
</reference>
<protein>
    <submittedName>
        <fullName evidence="1">Uncharacterized protein</fullName>
    </submittedName>
</protein>
<proteinExistence type="predicted"/>
<gene>
    <name evidence="1" type="ORF">EDD68_12435</name>
</gene>
<accession>A0A4R3MRY4</accession>
<dbReference type="AlphaFoldDB" id="A0A4R3MRY4"/>
<name>A0A4R3MRY4_9BACI</name>
<keyword evidence="2" id="KW-1185">Reference proteome</keyword>
<organism evidence="1 2">
    <name type="scientific">Melghiribacillus thermohalophilus</name>
    <dbReference type="NCBI Taxonomy" id="1324956"/>
    <lineage>
        <taxon>Bacteria</taxon>
        <taxon>Bacillati</taxon>
        <taxon>Bacillota</taxon>
        <taxon>Bacilli</taxon>
        <taxon>Bacillales</taxon>
        <taxon>Bacillaceae</taxon>
        <taxon>Melghiribacillus</taxon>
    </lineage>
</organism>
<evidence type="ECO:0000313" key="2">
    <source>
        <dbReference type="Proteomes" id="UP000294650"/>
    </source>
</evidence>
<sequence>MKLKSKKNITKKDIVNLIKEIDKQLSYKHKKKNR</sequence>
<comment type="caution">
    <text evidence="1">The sequence shown here is derived from an EMBL/GenBank/DDBJ whole genome shotgun (WGS) entry which is preliminary data.</text>
</comment>